<comment type="caution">
    <text evidence="1">The sequence shown here is derived from an EMBL/GenBank/DDBJ whole genome shotgun (WGS) entry which is preliminary data.</text>
</comment>
<dbReference type="AlphaFoldDB" id="A0AAN4YQT3"/>
<organism evidence="1 2">
    <name type="scientific">Aspergillus oryzae</name>
    <name type="common">Yellow koji mold</name>
    <dbReference type="NCBI Taxonomy" id="5062"/>
    <lineage>
        <taxon>Eukaryota</taxon>
        <taxon>Fungi</taxon>
        <taxon>Dikarya</taxon>
        <taxon>Ascomycota</taxon>
        <taxon>Pezizomycotina</taxon>
        <taxon>Eurotiomycetes</taxon>
        <taxon>Eurotiomycetidae</taxon>
        <taxon>Eurotiales</taxon>
        <taxon>Aspergillaceae</taxon>
        <taxon>Aspergillus</taxon>
        <taxon>Aspergillus subgen. Circumdati</taxon>
    </lineage>
</organism>
<accession>A0AAN4YQT3</accession>
<reference evidence="1" key="1">
    <citation type="submission" date="2023-04" db="EMBL/GenBank/DDBJ databases">
        <title>Aspergillus oryzae NBRC 4228.</title>
        <authorList>
            <person name="Ichikawa N."/>
            <person name="Sato H."/>
            <person name="Tonouchi N."/>
        </authorList>
    </citation>
    <scope>NUCLEOTIDE SEQUENCE</scope>
    <source>
        <strain evidence="1">NBRC 4228</strain>
    </source>
</reference>
<gene>
    <name evidence="1" type="ORF">Aory04_000791400</name>
</gene>
<proteinExistence type="predicted"/>
<dbReference type="Proteomes" id="UP001165205">
    <property type="component" value="Unassembled WGS sequence"/>
</dbReference>
<evidence type="ECO:0000313" key="2">
    <source>
        <dbReference type="Proteomes" id="UP001165205"/>
    </source>
</evidence>
<protein>
    <submittedName>
        <fullName evidence="1">Unnamed protein product</fullName>
    </submittedName>
</protein>
<dbReference type="EMBL" id="BSYA01000096">
    <property type="protein sequence ID" value="GMG32156.1"/>
    <property type="molecule type" value="Genomic_DNA"/>
</dbReference>
<evidence type="ECO:0000313" key="1">
    <source>
        <dbReference type="EMBL" id="GMG32156.1"/>
    </source>
</evidence>
<name>A0AAN4YQT3_ASPOZ</name>
<sequence>MLEAREKDSMAGTAIALQVTPRVVIGASPFRDQNDPSALATALYSAVEIAPKCSWIFCKRSTEHTRNVFHWLEAPVR</sequence>